<comment type="function">
    <text evidence="2 20">Cell wall formation.</text>
</comment>
<dbReference type="InterPro" id="IPR016167">
    <property type="entry name" value="FAD-bd_PCMH_sub1"/>
</dbReference>
<keyword evidence="11 20" id="KW-0274">FAD</keyword>
<dbReference type="InterPro" id="IPR016166">
    <property type="entry name" value="FAD-bd_PCMH"/>
</dbReference>
<dbReference type="GO" id="GO:0051301">
    <property type="term" value="P:cell division"/>
    <property type="evidence" value="ECO:0007669"/>
    <property type="project" value="UniProtKB-KW"/>
</dbReference>
<dbReference type="PANTHER" id="PTHR21071:SF4">
    <property type="entry name" value="UDP-N-ACETYLENOLPYRUVOYLGLUCOSAMINE REDUCTASE"/>
    <property type="match status" value="1"/>
</dbReference>
<evidence type="ECO:0000256" key="6">
    <source>
        <dbReference type="ARBA" id="ARBA00012518"/>
    </source>
</evidence>
<dbReference type="OrthoDB" id="9804753at2"/>
<dbReference type="NCBIfam" id="NF000755">
    <property type="entry name" value="PRK00046.1"/>
    <property type="match status" value="1"/>
</dbReference>
<evidence type="ECO:0000313" key="22">
    <source>
        <dbReference type="EMBL" id="RAJ93521.1"/>
    </source>
</evidence>
<keyword evidence="14 20" id="KW-0573">Peptidoglycan synthesis</keyword>
<dbReference type="InterPro" id="IPR016169">
    <property type="entry name" value="FAD-bd_PCMH_sub2"/>
</dbReference>
<feature type="active site" description="Proton donor" evidence="20">
    <location>
        <position position="222"/>
    </location>
</feature>
<dbReference type="GO" id="GO:0005829">
    <property type="term" value="C:cytosol"/>
    <property type="evidence" value="ECO:0007669"/>
    <property type="project" value="TreeGrafter"/>
</dbReference>
<keyword evidence="17 20" id="KW-0961">Cell wall biogenesis/degradation</keyword>
<comment type="cofactor">
    <cofactor evidence="1 20">
        <name>FAD</name>
        <dbReference type="ChEBI" id="CHEBI:57692"/>
    </cofactor>
</comment>
<keyword evidence="16 20" id="KW-0131">Cell cycle</keyword>
<dbReference type="Proteomes" id="UP000249203">
    <property type="component" value="Unassembled WGS sequence"/>
</dbReference>
<evidence type="ECO:0000256" key="14">
    <source>
        <dbReference type="ARBA" id="ARBA00022984"/>
    </source>
</evidence>
<dbReference type="EMBL" id="PIPK01000014">
    <property type="protein sequence ID" value="RUO20076.1"/>
    <property type="molecule type" value="Genomic_DNA"/>
</dbReference>
<evidence type="ECO:0000256" key="8">
    <source>
        <dbReference type="ARBA" id="ARBA00022490"/>
    </source>
</evidence>
<reference evidence="22 24" key="2">
    <citation type="submission" date="2018-06" db="EMBL/GenBank/DDBJ databases">
        <title>Genomic Encyclopedia of Type Strains, Phase III (KMG-III): the genomes of soil and plant-associated and newly described type strains.</title>
        <authorList>
            <person name="Whitman W."/>
        </authorList>
    </citation>
    <scope>NUCLEOTIDE SEQUENCE [LARGE SCALE GENOMIC DNA]</scope>
    <source>
        <strain evidence="22 24">CGMCC 1.15366</strain>
    </source>
</reference>
<comment type="subcellular location">
    <subcellularLocation>
        <location evidence="3 20">Cytoplasm</location>
    </subcellularLocation>
</comment>
<dbReference type="Pfam" id="PF01565">
    <property type="entry name" value="FAD_binding_4"/>
    <property type="match status" value="1"/>
</dbReference>
<feature type="active site" evidence="20">
    <location>
        <position position="318"/>
    </location>
</feature>
<comment type="caution">
    <text evidence="22">The sequence shown here is derived from an EMBL/GenBank/DDBJ whole genome shotgun (WGS) entry which is preliminary data.</text>
</comment>
<evidence type="ECO:0000256" key="20">
    <source>
        <dbReference type="HAMAP-Rule" id="MF_00037"/>
    </source>
</evidence>
<dbReference type="EC" id="1.3.1.98" evidence="6 20"/>
<dbReference type="GO" id="GO:0071949">
    <property type="term" value="F:FAD binding"/>
    <property type="evidence" value="ECO:0007669"/>
    <property type="project" value="InterPro"/>
</dbReference>
<dbReference type="GO" id="GO:0008360">
    <property type="term" value="P:regulation of cell shape"/>
    <property type="evidence" value="ECO:0007669"/>
    <property type="project" value="UniProtKB-KW"/>
</dbReference>
<feature type="domain" description="FAD-binding PCMH-type" evidence="21">
    <location>
        <begin position="10"/>
        <end position="177"/>
    </location>
</feature>
<comment type="pathway">
    <text evidence="4 20">Cell wall biogenesis; peptidoglycan biosynthesis.</text>
</comment>
<dbReference type="PANTHER" id="PTHR21071">
    <property type="entry name" value="UDP-N-ACETYLENOLPYRUVOYLGLUCOSAMINE REDUCTASE"/>
    <property type="match status" value="1"/>
</dbReference>
<dbReference type="GO" id="GO:0009252">
    <property type="term" value="P:peptidoglycan biosynthetic process"/>
    <property type="evidence" value="ECO:0007669"/>
    <property type="project" value="UniProtKB-UniRule"/>
</dbReference>
<evidence type="ECO:0000256" key="1">
    <source>
        <dbReference type="ARBA" id="ARBA00001974"/>
    </source>
</evidence>
<dbReference type="PROSITE" id="PS51387">
    <property type="entry name" value="FAD_PCMH"/>
    <property type="match status" value="1"/>
</dbReference>
<dbReference type="Gene3D" id="3.30.465.10">
    <property type="match status" value="1"/>
</dbReference>
<dbReference type="InterPro" id="IPR036635">
    <property type="entry name" value="MurB_C_sf"/>
</dbReference>
<evidence type="ECO:0000256" key="3">
    <source>
        <dbReference type="ARBA" id="ARBA00004496"/>
    </source>
</evidence>
<evidence type="ECO:0000256" key="4">
    <source>
        <dbReference type="ARBA" id="ARBA00004752"/>
    </source>
</evidence>
<evidence type="ECO:0000256" key="18">
    <source>
        <dbReference type="ARBA" id="ARBA00031026"/>
    </source>
</evidence>
<dbReference type="Gene3D" id="3.90.78.10">
    <property type="entry name" value="UDP-N-acetylenolpyruvoylglucosamine reductase, C-terminal domain"/>
    <property type="match status" value="1"/>
</dbReference>
<keyword evidence="8 20" id="KW-0963">Cytoplasm</keyword>
<accession>A0A327WNS0</accession>
<keyword evidence="10 20" id="KW-0285">Flavoprotein</keyword>
<dbReference type="UniPathway" id="UPA00219"/>
<name>A0A327WNS0_9GAMM</name>
<keyword evidence="9 20" id="KW-0132">Cell division</keyword>
<dbReference type="AlphaFoldDB" id="A0A327WNS0"/>
<dbReference type="GO" id="GO:0008762">
    <property type="term" value="F:UDP-N-acetylmuramate dehydrogenase activity"/>
    <property type="evidence" value="ECO:0007669"/>
    <property type="project" value="UniProtKB-UniRule"/>
</dbReference>
<keyword evidence="25" id="KW-1185">Reference proteome</keyword>
<gene>
    <name evidence="20" type="primary">murB</name>
    <name evidence="22" type="ORF">B0I24_1194</name>
    <name evidence="23" type="ORF">CWE07_12350</name>
</gene>
<evidence type="ECO:0000256" key="13">
    <source>
        <dbReference type="ARBA" id="ARBA00022960"/>
    </source>
</evidence>
<reference evidence="23 25" key="1">
    <citation type="journal article" date="2018" name="Front. Microbiol.">
        <title>Genome-Based Analysis Reveals the Taxonomy and Diversity of the Family Idiomarinaceae.</title>
        <authorList>
            <person name="Liu Y."/>
            <person name="Lai Q."/>
            <person name="Shao Z."/>
        </authorList>
    </citation>
    <scope>NUCLEOTIDE SEQUENCE [LARGE SCALE GENOMIC DNA]</scope>
    <source>
        <strain evidence="23 25">CF12-14</strain>
    </source>
</reference>
<dbReference type="InterPro" id="IPR006094">
    <property type="entry name" value="Oxid_FAD_bind_N"/>
</dbReference>
<dbReference type="NCBIfam" id="TIGR00179">
    <property type="entry name" value="murB"/>
    <property type="match status" value="1"/>
</dbReference>
<evidence type="ECO:0000256" key="17">
    <source>
        <dbReference type="ARBA" id="ARBA00023316"/>
    </source>
</evidence>
<evidence type="ECO:0000256" key="15">
    <source>
        <dbReference type="ARBA" id="ARBA00023002"/>
    </source>
</evidence>
<evidence type="ECO:0000256" key="12">
    <source>
        <dbReference type="ARBA" id="ARBA00022857"/>
    </source>
</evidence>
<dbReference type="SUPFAM" id="SSF56176">
    <property type="entry name" value="FAD-binding/transporter-associated domain-like"/>
    <property type="match status" value="1"/>
</dbReference>
<dbReference type="InterPro" id="IPR011601">
    <property type="entry name" value="MurB_C"/>
</dbReference>
<dbReference type="Pfam" id="PF02873">
    <property type="entry name" value="MurB_C"/>
    <property type="match status" value="1"/>
</dbReference>
<dbReference type="Gene3D" id="3.30.43.10">
    <property type="entry name" value="Uridine Diphospho-n-acetylenolpyruvylglucosamine Reductase, domain 2"/>
    <property type="match status" value="1"/>
</dbReference>
<keyword evidence="15 20" id="KW-0560">Oxidoreductase</keyword>
<evidence type="ECO:0000256" key="10">
    <source>
        <dbReference type="ARBA" id="ARBA00022630"/>
    </source>
</evidence>
<proteinExistence type="inferred from homology"/>
<evidence type="ECO:0000313" key="23">
    <source>
        <dbReference type="EMBL" id="RUO20076.1"/>
    </source>
</evidence>
<dbReference type="GO" id="GO:0071555">
    <property type="term" value="P:cell wall organization"/>
    <property type="evidence" value="ECO:0007669"/>
    <property type="project" value="UniProtKB-KW"/>
</dbReference>
<organism evidence="22 24">
    <name type="scientific">Aliidiomarina maris</name>
    <dbReference type="NCBI Taxonomy" id="531312"/>
    <lineage>
        <taxon>Bacteria</taxon>
        <taxon>Pseudomonadati</taxon>
        <taxon>Pseudomonadota</taxon>
        <taxon>Gammaproteobacteria</taxon>
        <taxon>Alteromonadales</taxon>
        <taxon>Idiomarinaceae</taxon>
        <taxon>Aliidiomarina</taxon>
    </lineage>
</organism>
<evidence type="ECO:0000256" key="7">
    <source>
        <dbReference type="ARBA" id="ARBA00015188"/>
    </source>
</evidence>
<evidence type="ECO:0000256" key="19">
    <source>
        <dbReference type="ARBA" id="ARBA00048914"/>
    </source>
</evidence>
<evidence type="ECO:0000313" key="24">
    <source>
        <dbReference type="Proteomes" id="UP000249203"/>
    </source>
</evidence>
<feature type="active site" evidence="20">
    <location>
        <position position="153"/>
    </location>
</feature>
<evidence type="ECO:0000256" key="5">
    <source>
        <dbReference type="ARBA" id="ARBA00010485"/>
    </source>
</evidence>
<dbReference type="InterPro" id="IPR003170">
    <property type="entry name" value="MurB"/>
</dbReference>
<keyword evidence="13 20" id="KW-0133">Cell shape</keyword>
<dbReference type="HAMAP" id="MF_00037">
    <property type="entry name" value="MurB"/>
    <property type="match status" value="1"/>
</dbReference>
<evidence type="ECO:0000256" key="16">
    <source>
        <dbReference type="ARBA" id="ARBA00023306"/>
    </source>
</evidence>
<evidence type="ECO:0000313" key="25">
    <source>
        <dbReference type="Proteomes" id="UP000287865"/>
    </source>
</evidence>
<dbReference type="Proteomes" id="UP000287865">
    <property type="component" value="Unassembled WGS sequence"/>
</dbReference>
<comment type="similarity">
    <text evidence="5 20">Belongs to the MurB family.</text>
</comment>
<comment type="catalytic activity">
    <reaction evidence="19 20">
        <text>UDP-N-acetyl-alpha-D-muramate + NADP(+) = UDP-N-acetyl-3-O-(1-carboxyvinyl)-alpha-D-glucosamine + NADPH + H(+)</text>
        <dbReference type="Rhea" id="RHEA:12248"/>
        <dbReference type="ChEBI" id="CHEBI:15378"/>
        <dbReference type="ChEBI" id="CHEBI:57783"/>
        <dbReference type="ChEBI" id="CHEBI:58349"/>
        <dbReference type="ChEBI" id="CHEBI:68483"/>
        <dbReference type="ChEBI" id="CHEBI:70757"/>
        <dbReference type="EC" id="1.3.1.98"/>
    </reaction>
</comment>
<dbReference type="EMBL" id="QLMD01000019">
    <property type="protein sequence ID" value="RAJ93521.1"/>
    <property type="molecule type" value="Genomic_DNA"/>
</dbReference>
<dbReference type="SUPFAM" id="SSF56194">
    <property type="entry name" value="Uridine diphospho-N-Acetylenolpyruvylglucosamine reductase, MurB, C-terminal domain"/>
    <property type="match status" value="1"/>
</dbReference>
<evidence type="ECO:0000259" key="21">
    <source>
        <dbReference type="PROSITE" id="PS51387"/>
    </source>
</evidence>
<sequence>MVDLKDKHSFALTAFAHHVQRVQSKADIATIEWHPDAFILGAGSNTVFTHDFCGHLIINQLQGFTVERKDAYYQVTIGAGEDWHQCVERLLEQGIFGLENLALIPGSVGAAPVQNIGAYGVEVAQFIACVRGVDLRSQTAFELSQDACQFGYRTSIFKQPEYASWLITEVVFHLPFSWRPHLGYPDLAHLAEDVSAREVFDTVVEVRKRKLPDPKVLPNAGSFFKNPVISATQCRKLRQRYPDLRYFELPNGDCKLAAAWLIDQAGLKSLRVGGAGVHQRQALVLVNSNQATGQDLIQLAQQVRKQVEQRFNVRLEPEVLLLGERGHIEL</sequence>
<evidence type="ECO:0000256" key="9">
    <source>
        <dbReference type="ARBA" id="ARBA00022618"/>
    </source>
</evidence>
<dbReference type="RefSeq" id="WP_111570440.1">
    <property type="nucleotide sequence ID" value="NZ_PIPK01000014.1"/>
</dbReference>
<evidence type="ECO:0000256" key="2">
    <source>
        <dbReference type="ARBA" id="ARBA00003921"/>
    </source>
</evidence>
<keyword evidence="12 20" id="KW-0521">NADP</keyword>
<evidence type="ECO:0000256" key="11">
    <source>
        <dbReference type="ARBA" id="ARBA00022827"/>
    </source>
</evidence>
<dbReference type="InterPro" id="IPR036318">
    <property type="entry name" value="FAD-bd_PCMH-like_sf"/>
</dbReference>
<protein>
    <recommendedName>
        <fullName evidence="7 20">UDP-N-acetylenolpyruvoylglucosamine reductase</fullName>
        <ecNumber evidence="6 20">1.3.1.98</ecNumber>
    </recommendedName>
    <alternativeName>
        <fullName evidence="18 20">UDP-N-acetylmuramate dehydrogenase</fullName>
    </alternativeName>
</protein>